<keyword evidence="2" id="KW-1185">Reference proteome</keyword>
<reference evidence="1 2" key="1">
    <citation type="journal article" date="2021" name="Sci. Rep.">
        <title>The genome of the diatom Chaetoceros tenuissimus carries an ancient integrated fragment of an extant virus.</title>
        <authorList>
            <person name="Hongo Y."/>
            <person name="Kimura K."/>
            <person name="Takaki Y."/>
            <person name="Yoshida Y."/>
            <person name="Baba S."/>
            <person name="Kobayashi G."/>
            <person name="Nagasaki K."/>
            <person name="Hano T."/>
            <person name="Tomaru Y."/>
        </authorList>
    </citation>
    <scope>NUCLEOTIDE SEQUENCE [LARGE SCALE GENOMIC DNA]</scope>
    <source>
        <strain evidence="1 2">NIES-3715</strain>
    </source>
</reference>
<comment type="caution">
    <text evidence="1">The sequence shown here is derived from an EMBL/GenBank/DDBJ whole genome shotgun (WGS) entry which is preliminary data.</text>
</comment>
<dbReference type="EMBL" id="BLLK01000045">
    <property type="protein sequence ID" value="GFH52656.1"/>
    <property type="molecule type" value="Genomic_DNA"/>
</dbReference>
<protein>
    <submittedName>
        <fullName evidence="1">Uncharacterized protein</fullName>
    </submittedName>
</protein>
<dbReference type="AlphaFoldDB" id="A0AAD3CWW2"/>
<proteinExistence type="predicted"/>
<name>A0AAD3CWW2_9STRA</name>
<sequence>MSRLLKLFASQKWVRALRLLSAKRRKLKHKIQGEFSSSFNMKLEKRSERDEFTSIRNLLPAAITYSAPTYILKAIIDLNPNVLSIPSSKISSFSKQGNRLLVLPLQYACSIGASSKTIKTLLSIKDRDCTEQSMSSNISSTITKAAIANHALLNDDENRTALHYAIQRLTSSCSKPSSCLVTLETSSTHQSRSRLTFDEKETILTISYLLDAYPEAVLHSDKYNQSPIDMLEEAKYSDQHLSRSKAEQELLCIVCNILRQTAVQVYRRRKDEWERQGCNCSLLHCNSFGAICNSVRSSIASLEEDATQKSIDGENVEEEHNQKKRIYTRIFTPIPCEKKDFIHTILNGYLA</sequence>
<evidence type="ECO:0000313" key="2">
    <source>
        <dbReference type="Proteomes" id="UP001054902"/>
    </source>
</evidence>
<accession>A0AAD3CWW2</accession>
<evidence type="ECO:0000313" key="1">
    <source>
        <dbReference type="EMBL" id="GFH52656.1"/>
    </source>
</evidence>
<organism evidence="1 2">
    <name type="scientific">Chaetoceros tenuissimus</name>
    <dbReference type="NCBI Taxonomy" id="426638"/>
    <lineage>
        <taxon>Eukaryota</taxon>
        <taxon>Sar</taxon>
        <taxon>Stramenopiles</taxon>
        <taxon>Ochrophyta</taxon>
        <taxon>Bacillariophyta</taxon>
        <taxon>Coscinodiscophyceae</taxon>
        <taxon>Chaetocerotophycidae</taxon>
        <taxon>Chaetocerotales</taxon>
        <taxon>Chaetocerotaceae</taxon>
        <taxon>Chaetoceros</taxon>
    </lineage>
</organism>
<dbReference type="Proteomes" id="UP001054902">
    <property type="component" value="Unassembled WGS sequence"/>
</dbReference>
<gene>
    <name evidence="1" type="ORF">CTEN210_09132</name>
</gene>